<gene>
    <name evidence="1" type="ORF">BJ508DRAFT_309104</name>
</gene>
<accession>A0A3N4HZR5</accession>
<sequence>MSASEQDPEQSCTELKRVVVTAGKLRSLPSCYSRLLERRQARSELMFKSRLLTGPMWEAPLWLSPSNAPSKLDVFLKLAEVEKGFVPYNEILFDGRLRAFAQRQGVASFMVMMYKLDKDEDEALETWDDVQNYWALYLVAFVNKDG</sequence>
<name>A0A3N4HZR5_ASCIM</name>
<proteinExistence type="predicted"/>
<organism evidence="1 2">
    <name type="scientific">Ascobolus immersus RN42</name>
    <dbReference type="NCBI Taxonomy" id="1160509"/>
    <lineage>
        <taxon>Eukaryota</taxon>
        <taxon>Fungi</taxon>
        <taxon>Dikarya</taxon>
        <taxon>Ascomycota</taxon>
        <taxon>Pezizomycotina</taxon>
        <taxon>Pezizomycetes</taxon>
        <taxon>Pezizales</taxon>
        <taxon>Ascobolaceae</taxon>
        <taxon>Ascobolus</taxon>
    </lineage>
</organism>
<dbReference type="AlphaFoldDB" id="A0A3N4HZR5"/>
<evidence type="ECO:0000313" key="1">
    <source>
        <dbReference type="EMBL" id="RPA78616.1"/>
    </source>
</evidence>
<dbReference type="EMBL" id="ML119709">
    <property type="protein sequence ID" value="RPA78616.1"/>
    <property type="molecule type" value="Genomic_DNA"/>
</dbReference>
<evidence type="ECO:0000313" key="2">
    <source>
        <dbReference type="Proteomes" id="UP000275078"/>
    </source>
</evidence>
<protein>
    <submittedName>
        <fullName evidence="1">Uncharacterized protein</fullName>
    </submittedName>
</protein>
<keyword evidence="2" id="KW-1185">Reference proteome</keyword>
<reference evidence="1 2" key="1">
    <citation type="journal article" date="2018" name="Nat. Ecol. Evol.">
        <title>Pezizomycetes genomes reveal the molecular basis of ectomycorrhizal truffle lifestyle.</title>
        <authorList>
            <person name="Murat C."/>
            <person name="Payen T."/>
            <person name="Noel B."/>
            <person name="Kuo A."/>
            <person name="Morin E."/>
            <person name="Chen J."/>
            <person name="Kohler A."/>
            <person name="Krizsan K."/>
            <person name="Balestrini R."/>
            <person name="Da Silva C."/>
            <person name="Montanini B."/>
            <person name="Hainaut M."/>
            <person name="Levati E."/>
            <person name="Barry K.W."/>
            <person name="Belfiori B."/>
            <person name="Cichocki N."/>
            <person name="Clum A."/>
            <person name="Dockter R.B."/>
            <person name="Fauchery L."/>
            <person name="Guy J."/>
            <person name="Iotti M."/>
            <person name="Le Tacon F."/>
            <person name="Lindquist E.A."/>
            <person name="Lipzen A."/>
            <person name="Malagnac F."/>
            <person name="Mello A."/>
            <person name="Molinier V."/>
            <person name="Miyauchi S."/>
            <person name="Poulain J."/>
            <person name="Riccioni C."/>
            <person name="Rubini A."/>
            <person name="Sitrit Y."/>
            <person name="Splivallo R."/>
            <person name="Traeger S."/>
            <person name="Wang M."/>
            <person name="Zifcakova L."/>
            <person name="Wipf D."/>
            <person name="Zambonelli A."/>
            <person name="Paolocci F."/>
            <person name="Nowrousian M."/>
            <person name="Ottonello S."/>
            <person name="Baldrian P."/>
            <person name="Spatafora J.W."/>
            <person name="Henrissat B."/>
            <person name="Nagy L.G."/>
            <person name="Aury J.M."/>
            <person name="Wincker P."/>
            <person name="Grigoriev I.V."/>
            <person name="Bonfante P."/>
            <person name="Martin F.M."/>
        </authorList>
    </citation>
    <scope>NUCLEOTIDE SEQUENCE [LARGE SCALE GENOMIC DNA]</scope>
    <source>
        <strain evidence="1 2">RN42</strain>
    </source>
</reference>
<dbReference type="Proteomes" id="UP000275078">
    <property type="component" value="Unassembled WGS sequence"/>
</dbReference>